<keyword evidence="5" id="KW-0411">Iron-sulfur</keyword>
<keyword evidence="1" id="KW-0004">4Fe-4S</keyword>
<proteinExistence type="predicted"/>
<evidence type="ECO:0000256" key="4">
    <source>
        <dbReference type="ARBA" id="ARBA00023004"/>
    </source>
</evidence>
<comment type="caution">
    <text evidence="7">The sequence shown here is derived from an EMBL/GenBank/DDBJ whole genome shotgun (WGS) entry which is preliminary data.</text>
</comment>
<evidence type="ECO:0000256" key="1">
    <source>
        <dbReference type="ARBA" id="ARBA00022485"/>
    </source>
</evidence>
<dbReference type="EMBL" id="AONQ01000001">
    <property type="protein sequence ID" value="EME71954.1"/>
    <property type="molecule type" value="Genomic_DNA"/>
</dbReference>
<dbReference type="GO" id="GO:0016491">
    <property type="term" value="F:oxidoreductase activity"/>
    <property type="evidence" value="ECO:0007669"/>
    <property type="project" value="UniProtKB-ARBA"/>
</dbReference>
<dbReference type="PANTHER" id="PTHR32479">
    <property type="entry name" value="GLYCOLATE OXIDASE IRON-SULFUR SUBUNIT"/>
    <property type="match status" value="1"/>
</dbReference>
<evidence type="ECO:0000313" key="7">
    <source>
        <dbReference type="EMBL" id="EME71954.1"/>
    </source>
</evidence>
<dbReference type="eggNOG" id="COG0247">
    <property type="taxonomic scope" value="Bacteria"/>
</dbReference>
<feature type="domain" description="Cysteine-rich" evidence="6">
    <location>
        <begin position="348"/>
        <end position="424"/>
    </location>
</feature>
<dbReference type="PATRIC" id="fig|1244869.3.peg.37"/>
<gene>
    <name evidence="7" type="ORF">H261_00205</name>
</gene>
<dbReference type="RefSeq" id="WP_008612982.1">
    <property type="nucleotide sequence ID" value="NZ_AONQ01000001.1"/>
</dbReference>
<dbReference type="Proteomes" id="UP000011744">
    <property type="component" value="Unassembled WGS sequence"/>
</dbReference>
<keyword evidence="8" id="KW-1185">Reference proteome</keyword>
<evidence type="ECO:0000256" key="5">
    <source>
        <dbReference type="ARBA" id="ARBA00023014"/>
    </source>
</evidence>
<dbReference type="PANTHER" id="PTHR32479:SF19">
    <property type="entry name" value="ANAEROBIC GLYCEROL-3-PHOSPHATE DEHYDROGENASE SUBUNIT C"/>
    <property type="match status" value="1"/>
</dbReference>
<protein>
    <submittedName>
        <fullName evidence="7">Anaerobic glycerol-3-phosphate dehydrogenase subunit C</fullName>
    </submittedName>
</protein>
<keyword evidence="4" id="KW-0408">Iron</keyword>
<dbReference type="STRING" id="1244869.H261_00205"/>
<feature type="domain" description="Cysteine-rich" evidence="6">
    <location>
        <begin position="218"/>
        <end position="301"/>
    </location>
</feature>
<evidence type="ECO:0000313" key="8">
    <source>
        <dbReference type="Proteomes" id="UP000011744"/>
    </source>
</evidence>
<name>M3AHB9_9PROT</name>
<reference evidence="7 8" key="1">
    <citation type="journal article" date="2014" name="Genome Announc.">
        <title>Draft Genome Sequence of Magnetospirillum sp. Strain SO-1, a Freshwater Magnetotactic Bacterium Isolated from the Ol'khovka River, Russia.</title>
        <authorList>
            <person name="Grouzdev D.S."/>
            <person name="Dziuba M.V."/>
            <person name="Sukhacheva M.S."/>
            <person name="Mardanov A.V."/>
            <person name="Beletskiy A.V."/>
            <person name="Kuznetsov B.B."/>
            <person name="Skryabin K.G."/>
        </authorList>
    </citation>
    <scope>NUCLEOTIDE SEQUENCE [LARGE SCALE GENOMIC DNA]</scope>
    <source>
        <strain evidence="7 8">SO-1</strain>
    </source>
</reference>
<keyword evidence="3" id="KW-0677">Repeat</keyword>
<dbReference type="AlphaFoldDB" id="M3AHB9"/>
<evidence type="ECO:0000256" key="3">
    <source>
        <dbReference type="ARBA" id="ARBA00022737"/>
    </source>
</evidence>
<evidence type="ECO:0000259" key="6">
    <source>
        <dbReference type="Pfam" id="PF02754"/>
    </source>
</evidence>
<accession>M3AHB9</accession>
<dbReference type="GO" id="GO:0046872">
    <property type="term" value="F:metal ion binding"/>
    <property type="evidence" value="ECO:0007669"/>
    <property type="project" value="UniProtKB-KW"/>
</dbReference>
<dbReference type="InterPro" id="IPR004017">
    <property type="entry name" value="Cys_rich_dom"/>
</dbReference>
<dbReference type="Pfam" id="PF02754">
    <property type="entry name" value="CCG"/>
    <property type="match status" value="2"/>
</dbReference>
<sequence>MGRGRPGRIALKEDIMREGSLEAPTRHAHDWRSPDYLDPTRVDAELRRQFEICHGCRRCFNLCDSFPRLFDLIDAAGDAELAGVSTPALKPVVDACTLCDMCFMTKCPYVPPHAFDLDIPHLMVRYRAMETARGNTPFVARQLTRTDRNGRLAGLAPALANWATRRGNRLTRPLLKLAAGIHPDADLPRYHADTLEKRARAGAPPINQSAPALGRKAVLFATCFGNYNNPDIGSAARAVLAHNGVVTELVYPECCGMPQLEHGEMEEVARKARSVARSLGEWIDKGWDIVALVPSCALMLKFEWPLIEPGDEAVRQLAAATWDITEYIVDIARKEGLAPGLKPVPDGVVLHLSCHARAQNMGAKGADLLRLIPDTPVKVVERCSGHGGSWGIKTGFFPVALKVGKPAARQAADSGCGHLAAECPLAGAHVAQGIEGIDPASRLKSSRHPVEIFAAAYGLSGGNR</sequence>
<keyword evidence="2" id="KW-0479">Metal-binding</keyword>
<organism evidence="7 8">
    <name type="scientific">Paramagnetospirillum caucaseum</name>
    <dbReference type="NCBI Taxonomy" id="1244869"/>
    <lineage>
        <taxon>Bacteria</taxon>
        <taxon>Pseudomonadati</taxon>
        <taxon>Pseudomonadota</taxon>
        <taxon>Alphaproteobacteria</taxon>
        <taxon>Rhodospirillales</taxon>
        <taxon>Magnetospirillaceae</taxon>
        <taxon>Paramagnetospirillum</taxon>
    </lineage>
</organism>
<dbReference type="GO" id="GO:0051539">
    <property type="term" value="F:4 iron, 4 sulfur cluster binding"/>
    <property type="evidence" value="ECO:0007669"/>
    <property type="project" value="UniProtKB-KW"/>
</dbReference>
<evidence type="ECO:0000256" key="2">
    <source>
        <dbReference type="ARBA" id="ARBA00022723"/>
    </source>
</evidence>